<dbReference type="Gramene" id="TRITD7Av1G070430.2">
    <property type="protein sequence ID" value="TRITD7Av1G070430.2"/>
    <property type="gene ID" value="TRITD7Av1G070430"/>
</dbReference>
<evidence type="ECO:0000256" key="7">
    <source>
        <dbReference type="ARBA" id="ARBA00023098"/>
    </source>
</evidence>
<keyword evidence="7" id="KW-0443">Lipid metabolism</keyword>
<feature type="chain" id="PRO_5040416967" description="GDSL esterase/lipase" evidence="8">
    <location>
        <begin position="26"/>
        <end position="197"/>
    </location>
</feature>
<evidence type="ECO:0000256" key="8">
    <source>
        <dbReference type="SAM" id="SignalP"/>
    </source>
</evidence>
<name>A0A9R1BL75_TRITD</name>
<evidence type="ECO:0000313" key="9">
    <source>
        <dbReference type="EMBL" id="VAI72781.1"/>
    </source>
</evidence>
<dbReference type="EMBL" id="LT934123">
    <property type="protein sequence ID" value="VAI72781.1"/>
    <property type="molecule type" value="Genomic_DNA"/>
</dbReference>
<evidence type="ECO:0000256" key="6">
    <source>
        <dbReference type="ARBA" id="ARBA00022963"/>
    </source>
</evidence>
<evidence type="ECO:0000256" key="3">
    <source>
        <dbReference type="ARBA" id="ARBA00022525"/>
    </source>
</evidence>
<sequence>MAALSSTAAAIAILALATVAGVALGTTAAAKKGPVIYIFGDSMSDVGNNNYLLLSIAKCNYPWYGIDYEGGYPTGRFTNGRTIGDIMAAKFGVPPPPPFLSLYMTDDEVEYLSFDNQISYFEQIKNAMVGKIGKKAAEEVVNGAIFQIGLGSNDYVNNFLRPFMADGLVYTHDQFIGLLMDTIDQQLTVQAVPSRGA</sequence>
<dbReference type="Pfam" id="PF00657">
    <property type="entry name" value="Lipase_GDSL"/>
    <property type="match status" value="1"/>
</dbReference>
<dbReference type="GO" id="GO:0005576">
    <property type="term" value="C:extracellular region"/>
    <property type="evidence" value="ECO:0007669"/>
    <property type="project" value="UniProtKB-SubCell"/>
</dbReference>
<dbReference type="PANTHER" id="PTHR45650:SF16">
    <property type="entry name" value="OS02G0732800 PROTEIN"/>
    <property type="match status" value="1"/>
</dbReference>
<comment type="similarity">
    <text evidence="2">Belongs to the 'GDSL' lipolytic enzyme family.</text>
</comment>
<accession>A0A9R1BL75</accession>
<evidence type="ECO:0000256" key="2">
    <source>
        <dbReference type="ARBA" id="ARBA00008668"/>
    </source>
</evidence>
<keyword evidence="4 8" id="KW-0732">Signal</keyword>
<feature type="signal peptide" evidence="8">
    <location>
        <begin position="1"/>
        <end position="25"/>
    </location>
</feature>
<evidence type="ECO:0008006" key="11">
    <source>
        <dbReference type="Google" id="ProtNLM"/>
    </source>
</evidence>
<protein>
    <recommendedName>
        <fullName evidence="11">GDSL esterase/lipase</fullName>
    </recommendedName>
</protein>
<organism evidence="9 10">
    <name type="scientific">Triticum turgidum subsp. durum</name>
    <name type="common">Durum wheat</name>
    <name type="synonym">Triticum durum</name>
    <dbReference type="NCBI Taxonomy" id="4567"/>
    <lineage>
        <taxon>Eukaryota</taxon>
        <taxon>Viridiplantae</taxon>
        <taxon>Streptophyta</taxon>
        <taxon>Embryophyta</taxon>
        <taxon>Tracheophyta</taxon>
        <taxon>Spermatophyta</taxon>
        <taxon>Magnoliopsida</taxon>
        <taxon>Liliopsida</taxon>
        <taxon>Poales</taxon>
        <taxon>Poaceae</taxon>
        <taxon>BOP clade</taxon>
        <taxon>Pooideae</taxon>
        <taxon>Triticodae</taxon>
        <taxon>Triticeae</taxon>
        <taxon>Triticinae</taxon>
        <taxon>Triticum</taxon>
    </lineage>
</organism>
<evidence type="ECO:0000256" key="4">
    <source>
        <dbReference type="ARBA" id="ARBA00022729"/>
    </source>
</evidence>
<evidence type="ECO:0000313" key="10">
    <source>
        <dbReference type="Proteomes" id="UP000324705"/>
    </source>
</evidence>
<keyword evidence="6" id="KW-0442">Lipid degradation</keyword>
<dbReference type="InterPro" id="IPR001087">
    <property type="entry name" value="GDSL"/>
</dbReference>
<proteinExistence type="inferred from homology"/>
<gene>
    <name evidence="9" type="ORF">TRITD_7Av1G070430</name>
</gene>
<dbReference type="Proteomes" id="UP000324705">
    <property type="component" value="Chromosome 7A"/>
</dbReference>
<dbReference type="PANTHER" id="PTHR45650">
    <property type="entry name" value="GDSL-LIKE LIPASE/ACYLHYDROLASE-RELATED"/>
    <property type="match status" value="1"/>
</dbReference>
<dbReference type="InterPro" id="IPR051238">
    <property type="entry name" value="GDSL_esterase/lipase"/>
</dbReference>
<evidence type="ECO:0000256" key="5">
    <source>
        <dbReference type="ARBA" id="ARBA00022801"/>
    </source>
</evidence>
<dbReference type="GO" id="GO:0016788">
    <property type="term" value="F:hydrolase activity, acting on ester bonds"/>
    <property type="evidence" value="ECO:0007669"/>
    <property type="project" value="InterPro"/>
</dbReference>
<keyword evidence="10" id="KW-1185">Reference proteome</keyword>
<dbReference type="InterPro" id="IPR036514">
    <property type="entry name" value="SGNH_hydro_sf"/>
</dbReference>
<dbReference type="GO" id="GO:0016042">
    <property type="term" value="P:lipid catabolic process"/>
    <property type="evidence" value="ECO:0007669"/>
    <property type="project" value="UniProtKB-KW"/>
</dbReference>
<keyword evidence="5" id="KW-0378">Hydrolase</keyword>
<reference evidence="9 10" key="1">
    <citation type="submission" date="2017-09" db="EMBL/GenBank/DDBJ databases">
        <authorList>
            <consortium name="International Durum Wheat Genome Sequencing Consortium (IDWGSC)"/>
            <person name="Milanesi L."/>
        </authorList>
    </citation>
    <scope>NUCLEOTIDE SEQUENCE [LARGE SCALE GENOMIC DNA]</scope>
    <source>
        <strain evidence="10">cv. Svevo</strain>
    </source>
</reference>
<dbReference type="AlphaFoldDB" id="A0A9R1BL75"/>
<keyword evidence="3" id="KW-0964">Secreted</keyword>
<dbReference type="Gene3D" id="3.40.50.1110">
    <property type="entry name" value="SGNH hydrolase"/>
    <property type="match status" value="1"/>
</dbReference>
<comment type="subcellular location">
    <subcellularLocation>
        <location evidence="1">Secreted</location>
    </subcellularLocation>
</comment>
<evidence type="ECO:0000256" key="1">
    <source>
        <dbReference type="ARBA" id="ARBA00004613"/>
    </source>
</evidence>